<dbReference type="InterPro" id="IPR018527">
    <property type="entry name" value="Rubredoxin_Fe_BS"/>
</dbReference>
<dbReference type="Gene3D" id="2.20.28.10">
    <property type="match status" value="1"/>
</dbReference>
<dbReference type="KEGG" id="acae:HYG86_06885"/>
<evidence type="ECO:0000256" key="2">
    <source>
        <dbReference type="ARBA" id="ARBA00022448"/>
    </source>
</evidence>
<dbReference type="PROSITE" id="PS00202">
    <property type="entry name" value="RUBREDOXIN"/>
    <property type="match status" value="1"/>
</dbReference>
<dbReference type="FunFam" id="2.20.28.10:FF:000001">
    <property type="entry name" value="Rubredoxin"/>
    <property type="match status" value="1"/>
</dbReference>
<evidence type="ECO:0000313" key="10">
    <source>
        <dbReference type="Proteomes" id="UP000516160"/>
    </source>
</evidence>
<evidence type="ECO:0000256" key="3">
    <source>
        <dbReference type="ARBA" id="ARBA00022723"/>
    </source>
</evidence>
<reference evidence="9 10" key="1">
    <citation type="submission" date="2020-07" db="EMBL/GenBank/DDBJ databases">
        <title>Alkalicella. sp. LB2 genome.</title>
        <authorList>
            <person name="Postec A."/>
            <person name="Quemeneur M."/>
        </authorList>
    </citation>
    <scope>NUCLEOTIDE SEQUENCE [LARGE SCALE GENOMIC DNA]</scope>
    <source>
        <strain evidence="9 10">LB2</strain>
    </source>
</reference>
<organism evidence="9 10">
    <name type="scientific">Alkalicella caledoniensis</name>
    <dbReference type="NCBI Taxonomy" id="2731377"/>
    <lineage>
        <taxon>Bacteria</taxon>
        <taxon>Bacillati</taxon>
        <taxon>Bacillota</taxon>
        <taxon>Clostridia</taxon>
        <taxon>Eubacteriales</taxon>
        <taxon>Proteinivoracaceae</taxon>
        <taxon>Alkalicella</taxon>
    </lineage>
</organism>
<feature type="binding site" evidence="7">
    <location>
        <position position="42"/>
    </location>
    <ligand>
        <name>Fe cation</name>
        <dbReference type="ChEBI" id="CHEBI:24875"/>
    </ligand>
</feature>
<dbReference type="InterPro" id="IPR024922">
    <property type="entry name" value="Rubredoxin"/>
</dbReference>
<dbReference type="GO" id="GO:0043448">
    <property type="term" value="P:alkane catabolic process"/>
    <property type="evidence" value="ECO:0007669"/>
    <property type="project" value="TreeGrafter"/>
</dbReference>
<evidence type="ECO:0000256" key="5">
    <source>
        <dbReference type="ARBA" id="ARBA00023004"/>
    </source>
</evidence>
<dbReference type="GO" id="GO:0005506">
    <property type="term" value="F:iron ion binding"/>
    <property type="evidence" value="ECO:0007669"/>
    <property type="project" value="InterPro"/>
</dbReference>
<dbReference type="Proteomes" id="UP000516160">
    <property type="component" value="Chromosome"/>
</dbReference>
<dbReference type="Pfam" id="PF00301">
    <property type="entry name" value="Rubredoxin"/>
    <property type="match status" value="1"/>
</dbReference>
<dbReference type="InterPro" id="IPR024935">
    <property type="entry name" value="Rubredoxin_dom"/>
</dbReference>
<dbReference type="EMBL" id="CP058559">
    <property type="protein sequence ID" value="QNO14522.1"/>
    <property type="molecule type" value="Genomic_DNA"/>
</dbReference>
<keyword evidence="4 6" id="KW-0249">Electron transport</keyword>
<dbReference type="PANTHER" id="PTHR47627">
    <property type="entry name" value="RUBREDOXIN"/>
    <property type="match status" value="1"/>
</dbReference>
<gene>
    <name evidence="9" type="ORF">HYG86_06885</name>
</gene>
<feature type="domain" description="Rubredoxin-like" evidence="8">
    <location>
        <begin position="1"/>
        <end position="52"/>
    </location>
</feature>
<proteinExistence type="inferred from homology"/>
<dbReference type="NCBIfam" id="NF045768">
    <property type="entry name" value="RubredRD"/>
    <property type="match status" value="1"/>
</dbReference>
<evidence type="ECO:0000256" key="6">
    <source>
        <dbReference type="PIRNR" id="PIRNR000071"/>
    </source>
</evidence>
<dbReference type="PANTHER" id="PTHR47627:SF1">
    <property type="entry name" value="RUBREDOXIN-1-RELATED"/>
    <property type="match status" value="1"/>
</dbReference>
<dbReference type="PROSITE" id="PS50903">
    <property type="entry name" value="RUBREDOXIN_LIKE"/>
    <property type="match status" value="1"/>
</dbReference>
<dbReference type="RefSeq" id="WP_213168284.1">
    <property type="nucleotide sequence ID" value="NZ_CP058559.1"/>
</dbReference>
<evidence type="ECO:0000313" key="9">
    <source>
        <dbReference type="EMBL" id="QNO14522.1"/>
    </source>
</evidence>
<keyword evidence="10" id="KW-1185">Reference proteome</keyword>
<keyword evidence="5 6" id="KW-0408">Iron</keyword>
<comment type="cofactor">
    <cofactor evidence="6 7">
        <name>Fe(3+)</name>
        <dbReference type="ChEBI" id="CHEBI:29034"/>
    </cofactor>
    <text evidence="6 7">Binds 1 Fe(3+) ion per subunit.</text>
</comment>
<protein>
    <recommendedName>
        <fullName evidence="6">Rubredoxin</fullName>
    </recommendedName>
</protein>
<evidence type="ECO:0000256" key="4">
    <source>
        <dbReference type="ARBA" id="ARBA00022982"/>
    </source>
</evidence>
<dbReference type="AlphaFoldDB" id="A0A7G9W760"/>
<dbReference type="PIRSF" id="PIRSF000071">
    <property type="entry name" value="Rubredoxin"/>
    <property type="match status" value="1"/>
</dbReference>
<evidence type="ECO:0000256" key="7">
    <source>
        <dbReference type="PIRSR" id="PIRSR000071-1"/>
    </source>
</evidence>
<name>A0A7G9W760_ALKCA</name>
<dbReference type="PRINTS" id="PR00163">
    <property type="entry name" value="RUBREDOXIN"/>
</dbReference>
<accession>A0A7G9W760</accession>
<dbReference type="GO" id="GO:0009055">
    <property type="term" value="F:electron transfer activity"/>
    <property type="evidence" value="ECO:0007669"/>
    <property type="project" value="InterPro"/>
</dbReference>
<dbReference type="SUPFAM" id="SSF57802">
    <property type="entry name" value="Rubredoxin-like"/>
    <property type="match status" value="1"/>
</dbReference>
<sequence>MQRYACTVCDYVYDPASGDPDNGVKPGTPFHELPDDWVCPDCGVGKDLFEIDSN</sequence>
<feature type="binding site" evidence="7">
    <location>
        <position position="39"/>
    </location>
    <ligand>
        <name>Fe cation</name>
        <dbReference type="ChEBI" id="CHEBI:24875"/>
    </ligand>
</feature>
<feature type="binding site" evidence="7">
    <location>
        <position position="6"/>
    </location>
    <ligand>
        <name>Fe cation</name>
        <dbReference type="ChEBI" id="CHEBI:24875"/>
    </ligand>
</feature>
<dbReference type="InterPro" id="IPR050526">
    <property type="entry name" value="Rubredoxin_ET"/>
</dbReference>
<comment type="similarity">
    <text evidence="1 6">Belongs to the rubredoxin family.</text>
</comment>
<evidence type="ECO:0000259" key="8">
    <source>
        <dbReference type="PROSITE" id="PS50903"/>
    </source>
</evidence>
<keyword evidence="3 6" id="KW-0479">Metal-binding</keyword>
<dbReference type="InterPro" id="IPR024934">
    <property type="entry name" value="Rubredoxin-like_dom"/>
</dbReference>
<dbReference type="CDD" id="cd00730">
    <property type="entry name" value="rubredoxin"/>
    <property type="match status" value="1"/>
</dbReference>
<feature type="binding site" evidence="7">
    <location>
        <position position="9"/>
    </location>
    <ligand>
        <name>Fe cation</name>
        <dbReference type="ChEBI" id="CHEBI:24875"/>
    </ligand>
</feature>
<keyword evidence="2 6" id="KW-0813">Transport</keyword>
<evidence type="ECO:0000256" key="1">
    <source>
        <dbReference type="ARBA" id="ARBA00005337"/>
    </source>
</evidence>